<name>A0A397J4Y6_9GLOM</name>
<evidence type="ECO:0000313" key="1">
    <source>
        <dbReference type="EMBL" id="RHZ83141.1"/>
    </source>
</evidence>
<keyword evidence="2" id="KW-1185">Reference proteome</keyword>
<protein>
    <recommendedName>
        <fullName evidence="3">Transposase</fullName>
    </recommendedName>
</protein>
<accession>A0A397J4Y6</accession>
<dbReference type="Proteomes" id="UP000266861">
    <property type="component" value="Unassembled WGS sequence"/>
</dbReference>
<evidence type="ECO:0008006" key="3">
    <source>
        <dbReference type="Google" id="ProtNLM"/>
    </source>
</evidence>
<proteinExistence type="predicted"/>
<organism evidence="1 2">
    <name type="scientific">Diversispora epigaea</name>
    <dbReference type="NCBI Taxonomy" id="1348612"/>
    <lineage>
        <taxon>Eukaryota</taxon>
        <taxon>Fungi</taxon>
        <taxon>Fungi incertae sedis</taxon>
        <taxon>Mucoromycota</taxon>
        <taxon>Glomeromycotina</taxon>
        <taxon>Glomeromycetes</taxon>
        <taxon>Diversisporales</taxon>
        <taxon>Diversisporaceae</taxon>
        <taxon>Diversispora</taxon>
    </lineage>
</organism>
<gene>
    <name evidence="1" type="ORF">Glove_99g127</name>
</gene>
<dbReference type="EMBL" id="PQFF01000092">
    <property type="protein sequence ID" value="RHZ83141.1"/>
    <property type="molecule type" value="Genomic_DNA"/>
</dbReference>
<dbReference type="AlphaFoldDB" id="A0A397J4Y6"/>
<sequence>MKKAAKRISKKIRNLVEEVHKKLTKDPWCKVIIRDEHYTSKTCGNCGYLQSNRNG</sequence>
<evidence type="ECO:0000313" key="2">
    <source>
        <dbReference type="Proteomes" id="UP000266861"/>
    </source>
</evidence>
<reference evidence="1 2" key="1">
    <citation type="submission" date="2018-08" db="EMBL/GenBank/DDBJ databases">
        <title>Genome and evolution of the arbuscular mycorrhizal fungus Diversispora epigaea (formerly Glomus versiforme) and its bacterial endosymbionts.</title>
        <authorList>
            <person name="Sun X."/>
            <person name="Fei Z."/>
            <person name="Harrison M."/>
        </authorList>
    </citation>
    <scope>NUCLEOTIDE SEQUENCE [LARGE SCALE GENOMIC DNA]</scope>
    <source>
        <strain evidence="1 2">IT104</strain>
    </source>
</reference>
<comment type="caution">
    <text evidence="1">The sequence shown here is derived from an EMBL/GenBank/DDBJ whole genome shotgun (WGS) entry which is preliminary data.</text>
</comment>